<accession>A0ABN5B6C4</accession>
<keyword evidence="3" id="KW-1185">Reference proteome</keyword>
<name>A0ABN5B6C4_9SPHN</name>
<dbReference type="PANTHER" id="PTHR30283:SF4">
    <property type="entry name" value="PEROXIDE STRESS RESISTANCE PROTEIN YAAA"/>
    <property type="match status" value="1"/>
</dbReference>
<comment type="similarity">
    <text evidence="1">Belongs to the UPF0246 family.</text>
</comment>
<dbReference type="PANTHER" id="PTHR30283">
    <property type="entry name" value="PEROXIDE STRESS RESPONSE PROTEIN YAAA"/>
    <property type="match status" value="1"/>
</dbReference>
<dbReference type="Pfam" id="PF03883">
    <property type="entry name" value="H2O2_YaaD"/>
    <property type="match status" value="1"/>
</dbReference>
<reference evidence="2 3" key="1">
    <citation type="submission" date="2017-03" db="EMBL/GenBank/DDBJ databases">
        <title>Complete genome sequence of Blastomonas fulva degrading microcsystin LR.</title>
        <authorList>
            <person name="Lee H.-g."/>
            <person name="Jin L."/>
            <person name="oh H.-M."/>
        </authorList>
    </citation>
    <scope>NUCLEOTIDE SEQUENCE [LARGE SCALE GENOMIC DNA]</scope>
    <source>
        <strain evidence="2 3">T2</strain>
    </source>
</reference>
<proteinExistence type="inferred from homology"/>
<evidence type="ECO:0000256" key="1">
    <source>
        <dbReference type="HAMAP-Rule" id="MF_00652"/>
    </source>
</evidence>
<dbReference type="InterPro" id="IPR005583">
    <property type="entry name" value="YaaA"/>
</dbReference>
<dbReference type="RefSeq" id="WP_069051678.1">
    <property type="nucleotide sequence ID" value="NZ_CBDIRB010000001.1"/>
</dbReference>
<evidence type="ECO:0000313" key="3">
    <source>
        <dbReference type="Proteomes" id="UP000258016"/>
    </source>
</evidence>
<dbReference type="HAMAP" id="MF_00652">
    <property type="entry name" value="UPF0246"/>
    <property type="match status" value="1"/>
</dbReference>
<protein>
    <recommendedName>
        <fullName evidence="1">UPF0246 protein B5J99_12180</fullName>
    </recommendedName>
</protein>
<dbReference type="EMBL" id="CP020083">
    <property type="protein sequence ID" value="ASR52123.1"/>
    <property type="molecule type" value="Genomic_DNA"/>
</dbReference>
<gene>
    <name evidence="2" type="ORF">B5J99_12180</name>
</gene>
<dbReference type="Proteomes" id="UP000258016">
    <property type="component" value="Chromosome"/>
</dbReference>
<dbReference type="GeneID" id="303486331"/>
<organism evidence="2 3">
    <name type="scientific">Blastomonas fulva</name>
    <dbReference type="NCBI Taxonomy" id="1550728"/>
    <lineage>
        <taxon>Bacteria</taxon>
        <taxon>Pseudomonadati</taxon>
        <taxon>Pseudomonadota</taxon>
        <taxon>Alphaproteobacteria</taxon>
        <taxon>Sphingomonadales</taxon>
        <taxon>Sphingomonadaceae</taxon>
        <taxon>Blastomonas</taxon>
    </lineage>
</organism>
<sequence>MIILLSPAKSLDFDSPPPAVDPSPIRFEAEAERLVRSAARLTKARLKQIMPVSDALIDLNYGRYRGFYDQPERPAAFAFNGDVYSGLAARSLEEPALAFAQDHVRILSGLYGLLRPLDNIRPYRLEMGTRWAPRHPSLVSYWGDRIAAAVADDLAASGSDTVVNLASQEYFAAADKGLKKRGIRVVTADFRQQGPDGPRFISFEAKRARGLAARFLCENRHDDAEALKGFDTDGYRFDPETSDEAVWRFIRA</sequence>
<evidence type="ECO:0000313" key="2">
    <source>
        <dbReference type="EMBL" id="ASR52123.1"/>
    </source>
</evidence>